<evidence type="ECO:0000313" key="2">
    <source>
        <dbReference type="EMBL" id="KAK7537934.1"/>
    </source>
</evidence>
<evidence type="ECO:0000313" key="3">
    <source>
        <dbReference type="Proteomes" id="UP001365128"/>
    </source>
</evidence>
<dbReference type="Proteomes" id="UP001365128">
    <property type="component" value="Unassembled WGS sequence"/>
</dbReference>
<organism evidence="2 3">
    <name type="scientific">Phyllosticta citricarpa</name>
    <dbReference type="NCBI Taxonomy" id="55181"/>
    <lineage>
        <taxon>Eukaryota</taxon>
        <taxon>Fungi</taxon>
        <taxon>Dikarya</taxon>
        <taxon>Ascomycota</taxon>
        <taxon>Pezizomycotina</taxon>
        <taxon>Dothideomycetes</taxon>
        <taxon>Dothideomycetes incertae sedis</taxon>
        <taxon>Botryosphaeriales</taxon>
        <taxon>Phyllostictaceae</taxon>
        <taxon>Phyllosticta</taxon>
    </lineage>
</organism>
<reference evidence="2 3" key="1">
    <citation type="submission" date="2024-04" db="EMBL/GenBank/DDBJ databases">
        <title>Phyllosticta paracitricarpa is synonymous to the EU quarantine fungus P. citricarpa based on phylogenomic analyses.</title>
        <authorList>
            <consortium name="Lawrence Berkeley National Laboratory"/>
            <person name="Van Ingen-Buijs V.A."/>
            <person name="Van Westerhoven A.C."/>
            <person name="Haridas S."/>
            <person name="Skiadas P."/>
            <person name="Martin F."/>
            <person name="Groenewald J.Z."/>
            <person name="Crous P.W."/>
            <person name="Seidl M.F."/>
        </authorList>
    </citation>
    <scope>NUCLEOTIDE SEQUENCE [LARGE SCALE GENOMIC DNA]</scope>
    <source>
        <strain evidence="2 3">CBS 122670</strain>
    </source>
</reference>
<name>A0ABR1LTA6_9PEZI</name>
<dbReference type="EMBL" id="JBBPDW010000032">
    <property type="protein sequence ID" value="KAK7537934.1"/>
    <property type="molecule type" value="Genomic_DNA"/>
</dbReference>
<comment type="caution">
    <text evidence="2">The sequence shown here is derived from an EMBL/GenBank/DDBJ whole genome shotgun (WGS) entry which is preliminary data.</text>
</comment>
<keyword evidence="3" id="KW-1185">Reference proteome</keyword>
<evidence type="ECO:0000256" key="1">
    <source>
        <dbReference type="SAM" id="MobiDB-lite"/>
    </source>
</evidence>
<gene>
    <name evidence="2" type="ORF">IWX46DRAFT_583467</name>
</gene>
<feature type="region of interest" description="Disordered" evidence="1">
    <location>
        <begin position="1"/>
        <end position="35"/>
    </location>
</feature>
<feature type="compositionally biased region" description="Basic and acidic residues" evidence="1">
    <location>
        <begin position="24"/>
        <end position="34"/>
    </location>
</feature>
<protein>
    <submittedName>
        <fullName evidence="2">Uncharacterized protein</fullName>
    </submittedName>
</protein>
<proteinExistence type="predicted"/>
<sequence>MQGLVSTKRDTRTENSRGGPVSHSEAKHARRADVGDDVIPSEQRAALADQTEDCTGASWSALSRGVEDGLWRLCRDAALLFRVDRRRRIFFDIHERHWCLLEAGSSVQPRQLEATLSSGLGGSFAARSFFCQAWPFQSSCQLPRANKGQKADKNWLTQVVSSHETRRTRCKKWTFPRRYMAVNPGRHIISGTPASGPNGQVWR</sequence>
<accession>A0ABR1LTA6</accession>